<dbReference type="PANTHER" id="PTHR43731:SF14">
    <property type="entry name" value="PRESENILIN-ASSOCIATED RHOMBOID-LIKE PROTEIN, MITOCHONDRIAL"/>
    <property type="match status" value="1"/>
</dbReference>
<name>A0A0K2ZJR6_9XANT</name>
<sequence length="484" mass="53258">MLILPLHKSLSRENFPLVTLLLVLLNAAIYFGWQRQDAVPLQQAQRYYLDSGLGAHEAPAYAHYLQRSGREDALAQFERVPAAQQAAFVGGASLNDVRFVQALRSGEAFEDPAAQQAWAPLRARYDALLDRVFTLRHLQRSSEWSPARMLSSAFLHADGLHLFGNMLFLVVLGTLLEGAIGRWRFLLVYLLGAFGASAVSLAWRWGEAGGGLGASGAIAALMGAFCVVWGRRPVRFFYWFAVVFDYVRGPAIALLPLWLGWELYNLLANGDAGIGFDAHAGGLVVGALLGAALVATRQTREAFMRDEAVAAADDRWERAQRHLGRLENREAAFLLDELAAEQPRRFDVAQARYRVARNAGDARAAQARAIELLRLPATTAQEAQAQAALLGDCAAGAIDVDAATRALVFSRWLVLGRLRDAEALLLQEAAAVPRAEQAQHWFRLALGHGERQAADEWRRLLLAVIERYPDLPQAHKARFLLANA</sequence>
<dbReference type="Pfam" id="PF01694">
    <property type="entry name" value="Rhomboid"/>
    <property type="match status" value="1"/>
</dbReference>
<feature type="transmembrane region" description="Helical" evidence="7">
    <location>
        <begin position="183"/>
        <end position="203"/>
    </location>
</feature>
<evidence type="ECO:0000256" key="1">
    <source>
        <dbReference type="ARBA" id="ARBA00004141"/>
    </source>
</evidence>
<comment type="subcellular location">
    <subcellularLocation>
        <location evidence="1">Membrane</location>
        <topology evidence="1">Multi-pass membrane protein</topology>
    </subcellularLocation>
</comment>
<evidence type="ECO:0000256" key="7">
    <source>
        <dbReference type="SAM" id="Phobius"/>
    </source>
</evidence>
<reference evidence="10" key="1">
    <citation type="submission" date="2015-07" db="EMBL/GenBank/DDBJ databases">
        <authorList>
            <person name="Wibberg D."/>
        </authorList>
    </citation>
    <scope>NUCLEOTIDE SEQUENCE [LARGE SCALE GENOMIC DNA]</scope>
</reference>
<evidence type="ECO:0000313" key="9">
    <source>
        <dbReference type="EMBL" id="CTP85893.1"/>
    </source>
</evidence>
<feature type="transmembrane region" description="Helical" evidence="7">
    <location>
        <begin position="236"/>
        <end position="258"/>
    </location>
</feature>
<keyword evidence="3 7" id="KW-0812">Transmembrane</keyword>
<accession>A0A0K2ZJR6</accession>
<evidence type="ECO:0000256" key="3">
    <source>
        <dbReference type="ARBA" id="ARBA00022692"/>
    </source>
</evidence>
<comment type="similarity">
    <text evidence="2">Belongs to the peptidase S54 family.</text>
</comment>
<keyword evidence="4" id="KW-0378">Hydrolase</keyword>
<evidence type="ECO:0000256" key="4">
    <source>
        <dbReference type="ARBA" id="ARBA00022801"/>
    </source>
</evidence>
<dbReference type="AlphaFoldDB" id="A0A0K2ZJR6"/>
<feature type="transmembrane region" description="Helical" evidence="7">
    <location>
        <begin position="153"/>
        <end position="176"/>
    </location>
</feature>
<evidence type="ECO:0000256" key="2">
    <source>
        <dbReference type="ARBA" id="ARBA00009045"/>
    </source>
</evidence>
<dbReference type="RefSeq" id="WP_053834870.1">
    <property type="nucleotide sequence ID" value="NZ_CXOI01000021.1"/>
</dbReference>
<keyword evidence="10" id="KW-1185">Reference proteome</keyword>
<evidence type="ECO:0000313" key="10">
    <source>
        <dbReference type="Proteomes" id="UP000046187"/>
    </source>
</evidence>
<feature type="transmembrane region" description="Helical" evidence="7">
    <location>
        <begin position="278"/>
        <end position="295"/>
    </location>
</feature>
<dbReference type="EMBL" id="CXOI01000021">
    <property type="protein sequence ID" value="CTP85893.1"/>
    <property type="molecule type" value="Genomic_DNA"/>
</dbReference>
<protein>
    <submittedName>
        <fullName evidence="9">Integral membrane protein</fullName>
    </submittedName>
</protein>
<gene>
    <name evidence="9" type="ORF">XTALMG727_1489</name>
</gene>
<dbReference type="SUPFAM" id="SSF144091">
    <property type="entry name" value="Rhomboid-like"/>
    <property type="match status" value="1"/>
</dbReference>
<dbReference type="InterPro" id="IPR022764">
    <property type="entry name" value="Peptidase_S54_rhomboid_dom"/>
</dbReference>
<dbReference type="Proteomes" id="UP000046187">
    <property type="component" value="Unassembled WGS sequence"/>
</dbReference>
<evidence type="ECO:0000259" key="8">
    <source>
        <dbReference type="Pfam" id="PF01694"/>
    </source>
</evidence>
<organism evidence="9 10">
    <name type="scientific">Xanthomonas graminis pv. arrhenatheri LMG 727</name>
    <dbReference type="NCBI Taxonomy" id="1195923"/>
    <lineage>
        <taxon>Bacteria</taxon>
        <taxon>Pseudomonadati</taxon>
        <taxon>Pseudomonadota</taxon>
        <taxon>Gammaproteobacteria</taxon>
        <taxon>Lysobacterales</taxon>
        <taxon>Lysobacteraceae</taxon>
        <taxon>Xanthomonas</taxon>
        <taxon>Xanthomonas translucens group</taxon>
        <taxon>Xanthomonas graminis</taxon>
    </lineage>
</organism>
<dbReference type="Gene3D" id="1.20.1540.10">
    <property type="entry name" value="Rhomboid-like"/>
    <property type="match status" value="1"/>
</dbReference>
<keyword evidence="6 7" id="KW-0472">Membrane</keyword>
<evidence type="ECO:0000256" key="6">
    <source>
        <dbReference type="ARBA" id="ARBA00023136"/>
    </source>
</evidence>
<dbReference type="InterPro" id="IPR035952">
    <property type="entry name" value="Rhomboid-like_sf"/>
</dbReference>
<proteinExistence type="inferred from homology"/>
<dbReference type="GO" id="GO:0004252">
    <property type="term" value="F:serine-type endopeptidase activity"/>
    <property type="evidence" value="ECO:0007669"/>
    <property type="project" value="InterPro"/>
</dbReference>
<dbReference type="GO" id="GO:0016020">
    <property type="term" value="C:membrane"/>
    <property type="evidence" value="ECO:0007669"/>
    <property type="project" value="UniProtKB-SubCell"/>
</dbReference>
<evidence type="ECO:0000256" key="5">
    <source>
        <dbReference type="ARBA" id="ARBA00022989"/>
    </source>
</evidence>
<keyword evidence="5 7" id="KW-1133">Transmembrane helix</keyword>
<dbReference type="InterPro" id="IPR050925">
    <property type="entry name" value="Rhomboid_protease_S54"/>
</dbReference>
<dbReference type="PANTHER" id="PTHR43731">
    <property type="entry name" value="RHOMBOID PROTEASE"/>
    <property type="match status" value="1"/>
</dbReference>
<feature type="domain" description="Peptidase S54 rhomboid" evidence="8">
    <location>
        <begin position="146"/>
        <end position="294"/>
    </location>
</feature>
<feature type="transmembrane region" description="Helical" evidence="7">
    <location>
        <begin position="209"/>
        <end position="229"/>
    </location>
</feature>